<keyword evidence="4" id="KW-1185">Reference proteome</keyword>
<gene>
    <name evidence="3" type="ORF">CROQUDRAFT_54248</name>
</gene>
<dbReference type="Gene3D" id="2.40.50.40">
    <property type="match status" value="1"/>
</dbReference>
<comment type="caution">
    <text evidence="3">The sequence shown here is derived from an EMBL/GenBank/DDBJ whole genome shotgun (WGS) entry which is preliminary data.</text>
</comment>
<dbReference type="EMBL" id="MU167525">
    <property type="protein sequence ID" value="KAG0139774.1"/>
    <property type="molecule type" value="Genomic_DNA"/>
</dbReference>
<dbReference type="AlphaFoldDB" id="A0A9P6N8S4"/>
<accession>A0A9P6N8S4</accession>
<dbReference type="InterPro" id="IPR016197">
    <property type="entry name" value="Chromo-like_dom_sf"/>
</dbReference>
<dbReference type="OrthoDB" id="10663348at2759"/>
<dbReference type="SUPFAM" id="SSF54160">
    <property type="entry name" value="Chromo domain-like"/>
    <property type="match status" value="1"/>
</dbReference>
<evidence type="ECO:0000259" key="2">
    <source>
        <dbReference type="PROSITE" id="PS50013"/>
    </source>
</evidence>
<protein>
    <recommendedName>
        <fullName evidence="2">Chromo domain-containing protein</fullName>
    </recommendedName>
</protein>
<evidence type="ECO:0000313" key="3">
    <source>
        <dbReference type="EMBL" id="KAG0139774.1"/>
    </source>
</evidence>
<name>A0A9P6N8S4_9BASI</name>
<feature type="domain" description="Chromo" evidence="2">
    <location>
        <begin position="263"/>
        <end position="320"/>
    </location>
</feature>
<dbReference type="InterPro" id="IPR000953">
    <property type="entry name" value="Chromo/chromo_shadow_dom"/>
</dbReference>
<reference evidence="3" key="1">
    <citation type="submission" date="2013-11" db="EMBL/GenBank/DDBJ databases">
        <title>Genome sequence of the fusiform rust pathogen reveals effectors for host alternation and coevolution with pine.</title>
        <authorList>
            <consortium name="DOE Joint Genome Institute"/>
            <person name="Smith K."/>
            <person name="Pendleton A."/>
            <person name="Kubisiak T."/>
            <person name="Anderson C."/>
            <person name="Salamov A."/>
            <person name="Aerts A."/>
            <person name="Riley R."/>
            <person name="Clum A."/>
            <person name="Lindquist E."/>
            <person name="Ence D."/>
            <person name="Campbell M."/>
            <person name="Kronenberg Z."/>
            <person name="Feau N."/>
            <person name="Dhillon B."/>
            <person name="Hamelin R."/>
            <person name="Burleigh J."/>
            <person name="Smith J."/>
            <person name="Yandell M."/>
            <person name="Nelson C."/>
            <person name="Grigoriev I."/>
            <person name="Davis J."/>
        </authorList>
    </citation>
    <scope>NUCLEOTIDE SEQUENCE</scope>
    <source>
        <strain evidence="3">G11</strain>
    </source>
</reference>
<dbReference type="Proteomes" id="UP000886653">
    <property type="component" value="Unassembled WGS sequence"/>
</dbReference>
<evidence type="ECO:0000256" key="1">
    <source>
        <dbReference type="SAM" id="MobiDB-lite"/>
    </source>
</evidence>
<feature type="region of interest" description="Disordered" evidence="1">
    <location>
        <begin position="14"/>
        <end position="38"/>
    </location>
</feature>
<dbReference type="GO" id="GO:0006338">
    <property type="term" value="P:chromatin remodeling"/>
    <property type="evidence" value="ECO:0007669"/>
    <property type="project" value="UniProtKB-ARBA"/>
</dbReference>
<proteinExistence type="predicted"/>
<evidence type="ECO:0000313" key="4">
    <source>
        <dbReference type="Proteomes" id="UP000886653"/>
    </source>
</evidence>
<sequence length="320" mass="37131">MTIMHRSGKLHNNADALSRMALPNDPSNPAWEEEDEERDMPVMGISSCDLSDEFFGGIEASYEANLNTVKLQKNLLSDKRDMSLETTLDPDWKEPFEAGKFSTISGILYHREKHTSVTLPRYLYLSESGSCQASSWLFYLIPHWSHPMVDCMTVREHLRQPCPSNFCWWCYTLLHMIIICNHVLFQSVGLLCNFINKKGIELHPTALSFHEMLAKARDHAAQCISQAMEYSKERWDKTHKTPDFKKDTTIKEVIIPFEEDTPKVVHKVLQYKRVMLEGQSTLLYLVRYKNKGADHDEWLPESKIANAHKLLHQYRIDKKS</sequence>
<dbReference type="PROSITE" id="PS50013">
    <property type="entry name" value="CHROMO_2"/>
    <property type="match status" value="1"/>
</dbReference>
<organism evidence="3 4">
    <name type="scientific">Cronartium quercuum f. sp. fusiforme G11</name>
    <dbReference type="NCBI Taxonomy" id="708437"/>
    <lineage>
        <taxon>Eukaryota</taxon>
        <taxon>Fungi</taxon>
        <taxon>Dikarya</taxon>
        <taxon>Basidiomycota</taxon>
        <taxon>Pucciniomycotina</taxon>
        <taxon>Pucciniomycetes</taxon>
        <taxon>Pucciniales</taxon>
        <taxon>Coleosporiaceae</taxon>
        <taxon>Cronartium</taxon>
    </lineage>
</organism>